<feature type="transmembrane region" description="Helical" evidence="8">
    <location>
        <begin position="87"/>
        <end position="113"/>
    </location>
</feature>
<organism evidence="9 10">
    <name type="scientific">Arboricoccus pini</name>
    <dbReference type="NCBI Taxonomy" id="1963835"/>
    <lineage>
        <taxon>Bacteria</taxon>
        <taxon>Pseudomonadati</taxon>
        <taxon>Pseudomonadota</taxon>
        <taxon>Alphaproteobacteria</taxon>
        <taxon>Geminicoccales</taxon>
        <taxon>Geminicoccaceae</taxon>
        <taxon>Arboricoccus</taxon>
    </lineage>
</organism>
<dbReference type="InterPro" id="IPR004688">
    <property type="entry name" value="Ni/Co_transpt"/>
</dbReference>
<evidence type="ECO:0000313" key="10">
    <source>
        <dbReference type="Proteomes" id="UP000197065"/>
    </source>
</evidence>
<dbReference type="RefSeq" id="WP_088559487.1">
    <property type="nucleotide sequence ID" value="NZ_FYEH01000001.1"/>
</dbReference>
<accession>A0A212PY80</accession>
<dbReference type="NCBIfam" id="TIGR00802">
    <property type="entry name" value="nico"/>
    <property type="match status" value="1"/>
</dbReference>
<reference evidence="9 10" key="1">
    <citation type="submission" date="2017-06" db="EMBL/GenBank/DDBJ databases">
        <authorList>
            <person name="Kim H.J."/>
            <person name="Triplett B.A."/>
        </authorList>
    </citation>
    <scope>NUCLEOTIDE SEQUENCE [LARGE SCALE GENOMIC DNA]</scope>
    <source>
        <strain evidence="9 10">B29T1</strain>
    </source>
</reference>
<feature type="transmembrane region" description="Helical" evidence="8">
    <location>
        <begin position="125"/>
        <end position="148"/>
    </location>
</feature>
<dbReference type="GO" id="GO:0015099">
    <property type="term" value="F:nickel cation transmembrane transporter activity"/>
    <property type="evidence" value="ECO:0007669"/>
    <property type="project" value="UniProtKB-UniRule"/>
</dbReference>
<dbReference type="AlphaFoldDB" id="A0A212PY80"/>
<keyword evidence="4" id="KW-0533">Nickel</keyword>
<evidence type="ECO:0000256" key="6">
    <source>
        <dbReference type="ARBA" id="ARBA00022989"/>
    </source>
</evidence>
<evidence type="ECO:0000313" key="9">
    <source>
        <dbReference type="EMBL" id="SNB51949.1"/>
    </source>
</evidence>
<comment type="subcellular location">
    <subcellularLocation>
        <location evidence="8">Cell membrane</location>
        <topology evidence="8">Multi-pass membrane protein</topology>
    </subcellularLocation>
    <subcellularLocation>
        <location evidence="1">Endomembrane system</location>
        <topology evidence="1">Multi-pass membrane protein</topology>
    </subcellularLocation>
</comment>
<feature type="transmembrane region" description="Helical" evidence="8">
    <location>
        <begin position="270"/>
        <end position="297"/>
    </location>
</feature>
<dbReference type="PANTHER" id="PTHR31611:SF0">
    <property type="entry name" value="HIGH-AFFINITY NICKEL TRANSPORT PROTEIN NIC1"/>
    <property type="match status" value="1"/>
</dbReference>
<sequence length="351" mass="38012">MKCAARIAGAERVAATRWRAAFMITALVPANLLTWLWAYAAFADQPALMGTALLAWVFGLRHAMDADHIAAIDNVVRKLMQEGRRPIGVGFFFSLGHSSVVVLACLVIALTAATFKDQVLSFGSLGGFIGGTVSTFFLLMIGFANLVILKGVWRNFQQAAAGRAVDEESLDMLLSGRGFLARLLRPLFRAIRKSWHMYPLGFLFGLGFDTATEIGLLSIAATQGSAGLSPLDILIFPCLFTAGMALVDSLDSILMVEAYGWAFVNPMRKLWYNLTITAVSVVVALVIGLIQGFSLLADYFGLEGGFWAMIAGLSDDLADFGFLMAGIFVLAWAISALVYRWKRFGEVAAQP</sequence>
<keyword evidence="7 8" id="KW-0472">Membrane</keyword>
<dbReference type="GO" id="GO:0012505">
    <property type="term" value="C:endomembrane system"/>
    <property type="evidence" value="ECO:0007669"/>
    <property type="project" value="UniProtKB-SubCell"/>
</dbReference>
<feature type="transmembrane region" description="Helical" evidence="8">
    <location>
        <begin position="317"/>
        <end position="339"/>
    </location>
</feature>
<evidence type="ECO:0000256" key="3">
    <source>
        <dbReference type="ARBA" id="ARBA00022448"/>
    </source>
</evidence>
<feature type="transmembrane region" description="Helical" evidence="8">
    <location>
        <begin position="46"/>
        <end position="64"/>
    </location>
</feature>
<keyword evidence="3 8" id="KW-0813">Transport</keyword>
<protein>
    <recommendedName>
        <fullName evidence="8">Nickel/cobalt efflux system</fullName>
    </recommendedName>
</protein>
<feature type="transmembrane region" description="Helical" evidence="8">
    <location>
        <begin position="20"/>
        <end position="40"/>
    </location>
</feature>
<evidence type="ECO:0000256" key="8">
    <source>
        <dbReference type="RuleBase" id="RU362101"/>
    </source>
</evidence>
<dbReference type="Pfam" id="PF03824">
    <property type="entry name" value="NicO"/>
    <property type="match status" value="1"/>
</dbReference>
<gene>
    <name evidence="9" type="ORF">SAMN07250955_101153</name>
</gene>
<evidence type="ECO:0000256" key="4">
    <source>
        <dbReference type="ARBA" id="ARBA00022596"/>
    </source>
</evidence>
<evidence type="ECO:0000256" key="7">
    <source>
        <dbReference type="ARBA" id="ARBA00023136"/>
    </source>
</evidence>
<dbReference type="InterPro" id="IPR011541">
    <property type="entry name" value="Ni/Co_transpt_high_affinity"/>
</dbReference>
<feature type="transmembrane region" description="Helical" evidence="8">
    <location>
        <begin position="197"/>
        <end position="221"/>
    </location>
</feature>
<dbReference type="EMBL" id="FYEH01000001">
    <property type="protein sequence ID" value="SNB51949.1"/>
    <property type="molecule type" value="Genomic_DNA"/>
</dbReference>
<evidence type="ECO:0000256" key="1">
    <source>
        <dbReference type="ARBA" id="ARBA00004127"/>
    </source>
</evidence>
<comment type="similarity">
    <text evidence="2 8">Belongs to the NiCoT transporter (TC 2.A.52) family.</text>
</comment>
<dbReference type="OrthoDB" id="9776706at2"/>
<feature type="transmembrane region" description="Helical" evidence="8">
    <location>
        <begin position="233"/>
        <end position="258"/>
    </location>
</feature>
<dbReference type="GO" id="GO:0005886">
    <property type="term" value="C:plasma membrane"/>
    <property type="evidence" value="ECO:0007669"/>
    <property type="project" value="UniProtKB-SubCell"/>
</dbReference>
<dbReference type="PANTHER" id="PTHR31611">
    <property type="entry name" value="HIGH-AFFINITY NICKEL TRANSPORT PROTEIN NIC1"/>
    <property type="match status" value="1"/>
</dbReference>
<keyword evidence="10" id="KW-1185">Reference proteome</keyword>
<evidence type="ECO:0000256" key="2">
    <source>
        <dbReference type="ARBA" id="ARBA00010892"/>
    </source>
</evidence>
<evidence type="ECO:0000256" key="5">
    <source>
        <dbReference type="ARBA" id="ARBA00022692"/>
    </source>
</evidence>
<proteinExistence type="inferred from homology"/>
<dbReference type="Proteomes" id="UP000197065">
    <property type="component" value="Unassembled WGS sequence"/>
</dbReference>
<keyword evidence="6 8" id="KW-1133">Transmembrane helix</keyword>
<name>A0A212PY80_9PROT</name>
<keyword evidence="5 8" id="KW-0812">Transmembrane</keyword>